<dbReference type="AlphaFoldDB" id="A0A2V3W119"/>
<comment type="caution">
    <text evidence="10">The sequence shown here is derived from an EMBL/GenBank/DDBJ whole genome shotgun (WGS) entry which is preliminary data.</text>
</comment>
<evidence type="ECO:0000256" key="4">
    <source>
        <dbReference type="ARBA" id="ARBA00022475"/>
    </source>
</evidence>
<evidence type="ECO:0000256" key="7">
    <source>
        <dbReference type="ARBA" id="ARBA00023136"/>
    </source>
</evidence>
<dbReference type="PANTHER" id="PTHR43848:SF2">
    <property type="entry name" value="PUTRESCINE TRANSPORT SYSTEM PERMEASE PROTEIN POTI"/>
    <property type="match status" value="1"/>
</dbReference>
<proteinExistence type="inferred from homology"/>
<accession>A0A2V3W119</accession>
<organism evidence="10 11">
    <name type="scientific">Pseudogracilibacillus auburnensis</name>
    <dbReference type="NCBI Taxonomy" id="1494959"/>
    <lineage>
        <taxon>Bacteria</taxon>
        <taxon>Bacillati</taxon>
        <taxon>Bacillota</taxon>
        <taxon>Bacilli</taxon>
        <taxon>Bacillales</taxon>
        <taxon>Bacillaceae</taxon>
        <taxon>Pseudogracilibacillus</taxon>
    </lineage>
</organism>
<keyword evidence="3 8" id="KW-0813">Transport</keyword>
<feature type="transmembrane region" description="Helical" evidence="8">
    <location>
        <begin position="66"/>
        <end position="88"/>
    </location>
</feature>
<dbReference type="SUPFAM" id="SSF161098">
    <property type="entry name" value="MetI-like"/>
    <property type="match status" value="1"/>
</dbReference>
<dbReference type="GO" id="GO:0055085">
    <property type="term" value="P:transmembrane transport"/>
    <property type="evidence" value="ECO:0007669"/>
    <property type="project" value="InterPro"/>
</dbReference>
<evidence type="ECO:0000256" key="6">
    <source>
        <dbReference type="ARBA" id="ARBA00022989"/>
    </source>
</evidence>
<keyword evidence="7 8" id="KW-0472">Membrane</keyword>
<dbReference type="InterPro" id="IPR051789">
    <property type="entry name" value="Bact_Polyamine_Transport"/>
</dbReference>
<feature type="transmembrane region" description="Helical" evidence="8">
    <location>
        <begin position="100"/>
        <end position="124"/>
    </location>
</feature>
<dbReference type="Gene3D" id="1.10.3720.10">
    <property type="entry name" value="MetI-like"/>
    <property type="match status" value="1"/>
</dbReference>
<feature type="transmembrane region" description="Helical" evidence="8">
    <location>
        <begin position="232"/>
        <end position="254"/>
    </location>
</feature>
<dbReference type="PANTHER" id="PTHR43848">
    <property type="entry name" value="PUTRESCINE TRANSPORT SYSTEM PERMEASE PROTEIN POTI"/>
    <property type="match status" value="1"/>
</dbReference>
<keyword evidence="5 8" id="KW-0812">Transmembrane</keyword>
<dbReference type="RefSeq" id="WP_110395060.1">
    <property type="nucleotide sequence ID" value="NZ_JADIJL010000003.1"/>
</dbReference>
<dbReference type="InterPro" id="IPR035906">
    <property type="entry name" value="MetI-like_sf"/>
</dbReference>
<dbReference type="PROSITE" id="PS50928">
    <property type="entry name" value="ABC_TM1"/>
    <property type="match status" value="1"/>
</dbReference>
<evidence type="ECO:0000256" key="3">
    <source>
        <dbReference type="ARBA" id="ARBA00022448"/>
    </source>
</evidence>
<comment type="subcellular location">
    <subcellularLocation>
        <location evidence="1 8">Cell membrane</location>
        <topology evidence="1 8">Multi-pass membrane protein</topology>
    </subcellularLocation>
</comment>
<dbReference type="GO" id="GO:0005886">
    <property type="term" value="C:plasma membrane"/>
    <property type="evidence" value="ECO:0007669"/>
    <property type="project" value="UniProtKB-SubCell"/>
</dbReference>
<evidence type="ECO:0000313" key="11">
    <source>
        <dbReference type="Proteomes" id="UP000247978"/>
    </source>
</evidence>
<evidence type="ECO:0000313" key="10">
    <source>
        <dbReference type="EMBL" id="PXW87466.1"/>
    </source>
</evidence>
<feature type="transmembrane region" description="Helical" evidence="8">
    <location>
        <begin position="174"/>
        <end position="197"/>
    </location>
</feature>
<dbReference type="Pfam" id="PF00528">
    <property type="entry name" value="BPD_transp_1"/>
    <property type="match status" value="1"/>
</dbReference>
<evidence type="ECO:0000256" key="5">
    <source>
        <dbReference type="ARBA" id="ARBA00022692"/>
    </source>
</evidence>
<feature type="transmembrane region" description="Helical" evidence="8">
    <location>
        <begin position="9"/>
        <end position="32"/>
    </location>
</feature>
<keyword evidence="11" id="KW-1185">Reference proteome</keyword>
<sequence length="266" mass="29411">MRAKTRKVLFIYSLVVFAFLYIPIIVLIVFSFNDSKLGTVWTGFTFDWYIKLFSNSHIHAALLNSLFVAMITTILSTIFGTLAALALYRYTFVGKRSIDFLFLIPVIIPDIVIAVALLAIYGLLNINLGLLTVIPGHVVWGISFVMLVVLARLSGLDRSLEEAAKDLGANEWQTFWRVTFPLIFPGILAGALLTFTLSLDEFEVAFFTAGPGSSTLPVLVYSMVRLGVSPEINALSTILILVVIIAIIIWGVFINKTKDNRGSLND</sequence>
<comment type="similarity">
    <text evidence="2">Belongs to the binding-protein-dependent transport system permease family. CysTW subfamily.</text>
</comment>
<evidence type="ECO:0000256" key="8">
    <source>
        <dbReference type="RuleBase" id="RU363032"/>
    </source>
</evidence>
<gene>
    <name evidence="10" type="ORF">DFR56_105108</name>
</gene>
<dbReference type="Proteomes" id="UP000247978">
    <property type="component" value="Unassembled WGS sequence"/>
</dbReference>
<feature type="transmembrane region" description="Helical" evidence="8">
    <location>
        <begin position="130"/>
        <end position="153"/>
    </location>
</feature>
<keyword evidence="4" id="KW-1003">Cell membrane</keyword>
<keyword evidence="6 8" id="KW-1133">Transmembrane helix</keyword>
<reference evidence="10 11" key="1">
    <citation type="submission" date="2018-05" db="EMBL/GenBank/DDBJ databases">
        <title>Genomic Encyclopedia of Type Strains, Phase IV (KMG-IV): sequencing the most valuable type-strain genomes for metagenomic binning, comparative biology and taxonomic classification.</title>
        <authorList>
            <person name="Goeker M."/>
        </authorList>
    </citation>
    <scope>NUCLEOTIDE SEQUENCE [LARGE SCALE GENOMIC DNA]</scope>
    <source>
        <strain evidence="10 11">DSM 28556</strain>
    </source>
</reference>
<dbReference type="CDD" id="cd06261">
    <property type="entry name" value="TM_PBP2"/>
    <property type="match status" value="1"/>
</dbReference>
<feature type="domain" description="ABC transmembrane type-1" evidence="9">
    <location>
        <begin position="62"/>
        <end position="250"/>
    </location>
</feature>
<evidence type="ECO:0000256" key="2">
    <source>
        <dbReference type="ARBA" id="ARBA00007069"/>
    </source>
</evidence>
<dbReference type="OrthoDB" id="9782004at2"/>
<evidence type="ECO:0000259" key="9">
    <source>
        <dbReference type="PROSITE" id="PS50928"/>
    </source>
</evidence>
<dbReference type="EMBL" id="QJJQ01000005">
    <property type="protein sequence ID" value="PXW87466.1"/>
    <property type="molecule type" value="Genomic_DNA"/>
</dbReference>
<evidence type="ECO:0000256" key="1">
    <source>
        <dbReference type="ARBA" id="ARBA00004651"/>
    </source>
</evidence>
<protein>
    <submittedName>
        <fullName evidence="10">ABC-type spermidine/putrescine transport system permease subunit II</fullName>
    </submittedName>
</protein>
<name>A0A2V3W119_9BACI</name>
<dbReference type="InterPro" id="IPR000515">
    <property type="entry name" value="MetI-like"/>
</dbReference>